<evidence type="ECO:0000313" key="7">
    <source>
        <dbReference type="EMBL" id="KAK4505469.1"/>
    </source>
</evidence>
<dbReference type="Gene3D" id="3.50.50.60">
    <property type="entry name" value="FAD/NAD(P)-binding domain"/>
    <property type="match status" value="1"/>
</dbReference>
<name>A0ABR0EVP3_ZASCE</name>
<comment type="caution">
    <text evidence="7">The sequence shown here is derived from an EMBL/GenBank/DDBJ whole genome shotgun (WGS) entry which is preliminary data.</text>
</comment>
<keyword evidence="3" id="KW-0285">Flavoprotein</keyword>
<dbReference type="InterPro" id="IPR045170">
    <property type="entry name" value="MTOX"/>
</dbReference>
<protein>
    <recommendedName>
        <fullName evidence="6">FAD dependent oxidoreductase domain-containing protein</fullName>
    </recommendedName>
</protein>
<reference evidence="7 8" key="1">
    <citation type="journal article" date="2023" name="G3 (Bethesda)">
        <title>A chromosome-level genome assembly of Zasmidium syzygii isolated from banana leaves.</title>
        <authorList>
            <person name="van Westerhoven A.C."/>
            <person name="Mehrabi R."/>
            <person name="Talebi R."/>
            <person name="Steentjes M.B.F."/>
            <person name="Corcolon B."/>
            <person name="Chong P.A."/>
            <person name="Kema G.H.J."/>
            <person name="Seidl M.F."/>
        </authorList>
    </citation>
    <scope>NUCLEOTIDE SEQUENCE [LARGE SCALE GENOMIC DNA]</scope>
    <source>
        <strain evidence="7 8">P124</strain>
    </source>
</reference>
<dbReference type="Gene3D" id="3.30.9.10">
    <property type="entry name" value="D-Amino Acid Oxidase, subunit A, domain 2"/>
    <property type="match status" value="1"/>
</dbReference>
<keyword evidence="4" id="KW-0274">FAD</keyword>
<accession>A0ABR0EVP3</accession>
<evidence type="ECO:0000256" key="3">
    <source>
        <dbReference type="ARBA" id="ARBA00022630"/>
    </source>
</evidence>
<comment type="cofactor">
    <cofactor evidence="1">
        <name>FAD</name>
        <dbReference type="ChEBI" id="CHEBI:57692"/>
    </cofactor>
</comment>
<dbReference type="InterPro" id="IPR036188">
    <property type="entry name" value="FAD/NAD-bd_sf"/>
</dbReference>
<dbReference type="PANTHER" id="PTHR10961:SF15">
    <property type="entry name" value="FAD DEPENDENT OXIDOREDUCTASE DOMAIN-CONTAINING PROTEIN"/>
    <property type="match status" value="1"/>
</dbReference>
<keyword evidence="8" id="KW-1185">Reference proteome</keyword>
<keyword evidence="5" id="KW-0560">Oxidoreductase</keyword>
<evidence type="ECO:0000259" key="6">
    <source>
        <dbReference type="Pfam" id="PF01266"/>
    </source>
</evidence>
<evidence type="ECO:0000256" key="4">
    <source>
        <dbReference type="ARBA" id="ARBA00022827"/>
    </source>
</evidence>
<proteinExistence type="inferred from homology"/>
<dbReference type="Proteomes" id="UP001305779">
    <property type="component" value="Unassembled WGS sequence"/>
</dbReference>
<dbReference type="EMBL" id="JAXOVC010000002">
    <property type="protein sequence ID" value="KAK4505469.1"/>
    <property type="molecule type" value="Genomic_DNA"/>
</dbReference>
<evidence type="ECO:0000256" key="5">
    <source>
        <dbReference type="ARBA" id="ARBA00023002"/>
    </source>
</evidence>
<comment type="similarity">
    <text evidence="2">Belongs to the MSOX/MTOX family.</text>
</comment>
<evidence type="ECO:0000256" key="1">
    <source>
        <dbReference type="ARBA" id="ARBA00001974"/>
    </source>
</evidence>
<evidence type="ECO:0000313" key="8">
    <source>
        <dbReference type="Proteomes" id="UP001305779"/>
    </source>
</evidence>
<dbReference type="PANTHER" id="PTHR10961">
    <property type="entry name" value="PEROXISOMAL SARCOSINE OXIDASE"/>
    <property type="match status" value="1"/>
</dbReference>
<dbReference type="Pfam" id="PF01266">
    <property type="entry name" value="DAO"/>
    <property type="match status" value="1"/>
</dbReference>
<gene>
    <name evidence="7" type="ORF">PRZ48_003432</name>
</gene>
<sequence>MAADKPNLTPDSKIVIVGAGVFGLSTALHLTKRGYKNIHLFDRQPFDKNNYDEQLGAHGASCDLNKIIRASYGGEKLYQDLAFKAMPVWSAWNDELAGTAKDELPDALDPEIKLWHNCGFLRLSRDGLEGKERETQEGFPGAIKGTQYRVSDGQRVKDALREGIPKTKIDPFRRGERGLPVDGVLDMTAGYALASRACAWVLHLLKKTGVVRTYFGEENGLKSLIKDGRKVTGITTTSGSSHSADLLIIACGGWTPSLLPSTEHLLETTSGSVLAIQLPPKSERPDLWAKYSAENFPVWSWNMGSYTPHSDDHIGGLYGLPVTPEGVVKVAFRGAKWTNYSRRTSDAREALSYPRTDLDKVPQEAMRVLRTFCKENLPDLLSLPLSTIRLCWYTDSVDNSFLISYVPDAENVVVASGGSGHGFKFLPVLGEHVVDVIEGKKTAYTDLFSWRDVPRGKKNGLEEGPEGWRVLGKQRLVGGREWKGGLGAGSRL</sequence>
<evidence type="ECO:0000256" key="2">
    <source>
        <dbReference type="ARBA" id="ARBA00010989"/>
    </source>
</evidence>
<dbReference type="SUPFAM" id="SSF51905">
    <property type="entry name" value="FAD/NAD(P)-binding domain"/>
    <property type="match status" value="1"/>
</dbReference>
<feature type="domain" description="FAD dependent oxidoreductase" evidence="6">
    <location>
        <begin position="13"/>
        <end position="435"/>
    </location>
</feature>
<dbReference type="InterPro" id="IPR006076">
    <property type="entry name" value="FAD-dep_OxRdtase"/>
</dbReference>
<organism evidence="7 8">
    <name type="scientific">Zasmidium cellare</name>
    <name type="common">Wine cellar mold</name>
    <name type="synonym">Racodium cellare</name>
    <dbReference type="NCBI Taxonomy" id="395010"/>
    <lineage>
        <taxon>Eukaryota</taxon>
        <taxon>Fungi</taxon>
        <taxon>Dikarya</taxon>
        <taxon>Ascomycota</taxon>
        <taxon>Pezizomycotina</taxon>
        <taxon>Dothideomycetes</taxon>
        <taxon>Dothideomycetidae</taxon>
        <taxon>Mycosphaerellales</taxon>
        <taxon>Mycosphaerellaceae</taxon>
        <taxon>Zasmidium</taxon>
    </lineage>
</organism>